<keyword evidence="2" id="KW-1185">Reference proteome</keyword>
<comment type="caution">
    <text evidence="1">The sequence shown here is derived from an EMBL/GenBank/DDBJ whole genome shotgun (WGS) entry which is preliminary data.</text>
</comment>
<proteinExistence type="predicted"/>
<protein>
    <submittedName>
        <fullName evidence="1">Uncharacterized protein</fullName>
    </submittedName>
</protein>
<name>A0AAQ4EAE3_AMBAM</name>
<dbReference type="Proteomes" id="UP001321473">
    <property type="component" value="Unassembled WGS sequence"/>
</dbReference>
<dbReference type="EMBL" id="JARKHS020019410">
    <property type="protein sequence ID" value="KAK8771715.1"/>
    <property type="molecule type" value="Genomic_DNA"/>
</dbReference>
<gene>
    <name evidence="1" type="ORF">V5799_025041</name>
</gene>
<accession>A0AAQ4EAE3</accession>
<evidence type="ECO:0000313" key="1">
    <source>
        <dbReference type="EMBL" id="KAK8771715.1"/>
    </source>
</evidence>
<evidence type="ECO:0000313" key="2">
    <source>
        <dbReference type="Proteomes" id="UP001321473"/>
    </source>
</evidence>
<organism evidence="1 2">
    <name type="scientific">Amblyomma americanum</name>
    <name type="common">Lone star tick</name>
    <dbReference type="NCBI Taxonomy" id="6943"/>
    <lineage>
        <taxon>Eukaryota</taxon>
        <taxon>Metazoa</taxon>
        <taxon>Ecdysozoa</taxon>
        <taxon>Arthropoda</taxon>
        <taxon>Chelicerata</taxon>
        <taxon>Arachnida</taxon>
        <taxon>Acari</taxon>
        <taxon>Parasitiformes</taxon>
        <taxon>Ixodida</taxon>
        <taxon>Ixodoidea</taxon>
        <taxon>Ixodidae</taxon>
        <taxon>Amblyomminae</taxon>
        <taxon>Amblyomma</taxon>
    </lineage>
</organism>
<sequence length="66" mass="7405">MEHSCLKGTGHFDRSSGCESCRYGFMASKTGGGRLSSCTKGFHLCYCQQNWLRRPSFLKPCKILPL</sequence>
<reference evidence="1 2" key="1">
    <citation type="journal article" date="2023" name="Arcadia Sci">
        <title>De novo assembly of a long-read Amblyomma americanum tick genome.</title>
        <authorList>
            <person name="Chou S."/>
            <person name="Poskanzer K.E."/>
            <person name="Rollins M."/>
            <person name="Thuy-Boun P.S."/>
        </authorList>
    </citation>
    <scope>NUCLEOTIDE SEQUENCE [LARGE SCALE GENOMIC DNA]</scope>
    <source>
        <strain evidence="1">F_SG_1</strain>
        <tissue evidence="1">Salivary glands</tissue>
    </source>
</reference>
<dbReference type="AlphaFoldDB" id="A0AAQ4EAE3"/>